<dbReference type="InterPro" id="IPR002300">
    <property type="entry name" value="aa-tRNA-synth_Ia"/>
</dbReference>
<comment type="domain">
    <text evidence="11">ValRS has two distinct active sites: one for aminoacylation and one for editing. The misactivated threonine is translocated from the active site to the editing site.</text>
</comment>
<dbReference type="GO" id="GO:0004832">
    <property type="term" value="F:valine-tRNA ligase activity"/>
    <property type="evidence" value="ECO:0007669"/>
    <property type="project" value="UniProtKB-UniRule"/>
</dbReference>
<evidence type="ECO:0000256" key="9">
    <source>
        <dbReference type="ARBA" id="ARBA00055630"/>
    </source>
</evidence>
<evidence type="ECO:0000256" key="4">
    <source>
        <dbReference type="ARBA" id="ARBA00022741"/>
    </source>
</evidence>
<dbReference type="InterPro" id="IPR001412">
    <property type="entry name" value="aa-tRNA-synth_I_CS"/>
</dbReference>
<dbReference type="InterPro" id="IPR009080">
    <property type="entry name" value="tRNAsynth_Ia_anticodon-bd"/>
</dbReference>
<dbReference type="EMBL" id="RJJG01000001">
    <property type="protein sequence ID" value="RNI10813.1"/>
    <property type="molecule type" value="Genomic_DNA"/>
</dbReference>
<protein>
    <recommendedName>
        <fullName evidence="11">Valine--tRNA ligase</fullName>
        <ecNumber evidence="11">6.1.1.9</ecNumber>
    </recommendedName>
    <alternativeName>
        <fullName evidence="11">Valyl-tRNA synthetase</fullName>
        <shortName evidence="11">ValRS</shortName>
    </alternativeName>
</protein>
<evidence type="ECO:0000256" key="11">
    <source>
        <dbReference type="HAMAP-Rule" id="MF_02005"/>
    </source>
</evidence>
<dbReference type="Pfam" id="PF19302">
    <property type="entry name" value="DUF5915"/>
    <property type="match status" value="1"/>
</dbReference>
<dbReference type="KEGG" id="mhaz:BHR79_01670"/>
<dbReference type="GO" id="GO:0005524">
    <property type="term" value="F:ATP binding"/>
    <property type="evidence" value="ECO:0007669"/>
    <property type="project" value="UniProtKB-UniRule"/>
</dbReference>
<evidence type="ECO:0000256" key="10">
    <source>
        <dbReference type="ARBA" id="ARBA00061452"/>
    </source>
</evidence>
<reference evidence="15 19" key="3">
    <citation type="submission" date="2018-10" db="EMBL/GenBank/DDBJ databases">
        <title>Cultivation of a novel Methanohalophilus strain from Kebrit Deep of the Red Sea and a genomic comparison of members of the genus Methanohalophilus.</title>
        <authorList>
            <person name="Guan Y."/>
            <person name="Ngugi D.K."/>
            <person name="Stingl U."/>
        </authorList>
    </citation>
    <scope>NUCLEOTIDE SEQUENCE [LARGE SCALE GENOMIC DNA]</scope>
    <source>
        <strain evidence="15 19">DSM 3094</strain>
    </source>
</reference>
<dbReference type="Pfam" id="PF08264">
    <property type="entry name" value="Anticodon_1"/>
    <property type="match status" value="1"/>
</dbReference>
<comment type="similarity">
    <text evidence="10 11">Belongs to the class-I aminoacyl-tRNA synthetase family. ValS type 2 subfamily.</text>
</comment>
<dbReference type="CDD" id="cd07962">
    <property type="entry name" value="Anticodon_Ia_Val"/>
    <property type="match status" value="1"/>
</dbReference>
<dbReference type="GO" id="GO:0002161">
    <property type="term" value="F:aminoacyl-tRNA deacylase activity"/>
    <property type="evidence" value="ECO:0007669"/>
    <property type="project" value="InterPro"/>
</dbReference>
<dbReference type="Gene3D" id="3.40.50.620">
    <property type="entry name" value="HUPs"/>
    <property type="match status" value="2"/>
</dbReference>
<dbReference type="GeneID" id="30582424"/>
<feature type="domain" description="Methionyl/Valyl/Leucyl/Isoleucyl-tRNA synthetase anticodon-binding" evidence="13">
    <location>
        <begin position="602"/>
        <end position="746"/>
    </location>
</feature>
<evidence type="ECO:0000256" key="1">
    <source>
        <dbReference type="ARBA" id="ARBA00004496"/>
    </source>
</evidence>
<dbReference type="OrthoDB" id="23906at2157"/>
<keyword evidence="6 11" id="KW-0648">Protein biosynthesis</keyword>
<dbReference type="Gene3D" id="3.30.720.200">
    <property type="match status" value="1"/>
</dbReference>
<gene>
    <name evidence="11" type="primary">valS</name>
    <name evidence="14" type="ORF">BHR79_01670</name>
    <name evidence="15" type="ORF">EFE40_01120</name>
    <name evidence="16" type="ORF">SAMN04515625_0157</name>
</gene>
<dbReference type="FunFam" id="1.10.730.10:FF:000033">
    <property type="entry name" value="Valine--tRNA ligase"/>
    <property type="match status" value="1"/>
</dbReference>
<dbReference type="NCBIfam" id="TIGR00422">
    <property type="entry name" value="valS"/>
    <property type="match status" value="1"/>
</dbReference>
<dbReference type="InterPro" id="IPR013155">
    <property type="entry name" value="M/V/L/I-tRNA-synth_anticd-bd"/>
</dbReference>
<dbReference type="AlphaFoldDB" id="A0A1L3Q0D2"/>
<comment type="catalytic activity">
    <reaction evidence="8 11">
        <text>tRNA(Val) + L-valine + ATP = L-valyl-tRNA(Val) + AMP + diphosphate</text>
        <dbReference type="Rhea" id="RHEA:10704"/>
        <dbReference type="Rhea" id="RHEA-COMP:9672"/>
        <dbReference type="Rhea" id="RHEA-COMP:9708"/>
        <dbReference type="ChEBI" id="CHEBI:30616"/>
        <dbReference type="ChEBI" id="CHEBI:33019"/>
        <dbReference type="ChEBI" id="CHEBI:57762"/>
        <dbReference type="ChEBI" id="CHEBI:78442"/>
        <dbReference type="ChEBI" id="CHEBI:78537"/>
        <dbReference type="ChEBI" id="CHEBI:456215"/>
        <dbReference type="EC" id="6.1.1.9"/>
    </reaction>
</comment>
<evidence type="ECO:0000256" key="5">
    <source>
        <dbReference type="ARBA" id="ARBA00022840"/>
    </source>
</evidence>
<dbReference type="SUPFAM" id="SSF50677">
    <property type="entry name" value="ValRS/IleRS/LeuRS editing domain"/>
    <property type="match status" value="1"/>
</dbReference>
<dbReference type="Pfam" id="PF00133">
    <property type="entry name" value="tRNA-synt_1"/>
    <property type="match status" value="1"/>
</dbReference>
<proteinExistence type="inferred from homology"/>
<evidence type="ECO:0000313" key="15">
    <source>
        <dbReference type="EMBL" id="RNI10813.1"/>
    </source>
</evidence>
<evidence type="ECO:0000313" key="19">
    <source>
        <dbReference type="Proteomes" id="UP000267921"/>
    </source>
</evidence>
<dbReference type="HAMAP" id="MF_02005">
    <property type="entry name" value="Val_tRNA_synth_type2"/>
    <property type="match status" value="1"/>
</dbReference>
<reference evidence="14 17" key="1">
    <citation type="submission" date="2016-10" db="EMBL/GenBank/DDBJ databases">
        <title>Methanohalophilus halophilus.</title>
        <authorList>
            <person name="L'haridon S."/>
        </authorList>
    </citation>
    <scope>NUCLEOTIDE SEQUENCE [LARGE SCALE GENOMIC DNA]</scope>
    <source>
        <strain evidence="14 17">Z-7982</strain>
    </source>
</reference>
<evidence type="ECO:0000259" key="12">
    <source>
        <dbReference type="Pfam" id="PF00133"/>
    </source>
</evidence>
<dbReference type="PROSITE" id="PS00178">
    <property type="entry name" value="AA_TRNA_LIGASE_I"/>
    <property type="match status" value="1"/>
</dbReference>
<dbReference type="EMBL" id="FNMU01000001">
    <property type="protein sequence ID" value="SDW02375.1"/>
    <property type="molecule type" value="Genomic_DNA"/>
</dbReference>
<evidence type="ECO:0000313" key="16">
    <source>
        <dbReference type="EMBL" id="SDW02375.1"/>
    </source>
</evidence>
<evidence type="ECO:0000256" key="6">
    <source>
        <dbReference type="ARBA" id="ARBA00022917"/>
    </source>
</evidence>
<organism evidence="14 17">
    <name type="scientific">Methanohalophilus halophilus</name>
    <dbReference type="NCBI Taxonomy" id="2177"/>
    <lineage>
        <taxon>Archaea</taxon>
        <taxon>Methanobacteriati</taxon>
        <taxon>Methanobacteriota</taxon>
        <taxon>Stenosarchaea group</taxon>
        <taxon>Methanomicrobia</taxon>
        <taxon>Methanosarcinales</taxon>
        <taxon>Methanosarcinaceae</taxon>
        <taxon>Methanohalophilus</taxon>
    </lineage>
</organism>
<dbReference type="EMBL" id="CP017921">
    <property type="protein sequence ID" value="APH38319.1"/>
    <property type="molecule type" value="Genomic_DNA"/>
</dbReference>
<dbReference type="FunFam" id="3.40.50.620:FF:000324">
    <property type="entry name" value="Valine--tRNA ligase"/>
    <property type="match status" value="1"/>
</dbReference>
<dbReference type="FunFam" id="3.40.50.620:FF:000192">
    <property type="entry name" value="Valine--tRNA ligase"/>
    <property type="match status" value="1"/>
</dbReference>
<reference evidence="16 18" key="2">
    <citation type="submission" date="2016-10" db="EMBL/GenBank/DDBJ databases">
        <authorList>
            <person name="de Groot N.N."/>
        </authorList>
    </citation>
    <scope>NUCLEOTIDE SEQUENCE [LARGE SCALE GENOMIC DNA]</scope>
    <source>
        <strain evidence="16 18">Z-7982</strain>
    </source>
</reference>
<evidence type="ECO:0000256" key="8">
    <source>
        <dbReference type="ARBA" id="ARBA00047552"/>
    </source>
</evidence>
<evidence type="ECO:0000313" key="17">
    <source>
        <dbReference type="Proteomes" id="UP000186879"/>
    </source>
</evidence>
<dbReference type="InterPro" id="IPR033705">
    <property type="entry name" value="Anticodon_Ia_Val"/>
</dbReference>
<name>A0A1L3Q0D2_9EURY</name>
<dbReference type="Gene3D" id="1.10.730.10">
    <property type="entry name" value="Isoleucyl-tRNA Synthetase, Domain 1"/>
    <property type="match status" value="1"/>
</dbReference>
<comment type="subcellular location">
    <subcellularLocation>
        <location evidence="1 11">Cytoplasm</location>
    </subcellularLocation>
</comment>
<dbReference type="STRING" id="2177.BHR79_01670"/>
<dbReference type="InterPro" id="IPR009008">
    <property type="entry name" value="Val/Leu/Ile-tRNA-synth_edit"/>
</dbReference>
<dbReference type="EC" id="6.1.1.9" evidence="11"/>
<sequence length="865" mass="99745">MTIPKEYNPQEVEKRWQNAWDMSMYHFDWEDENKPQYIIDTPPPYPTGNFHIGNSLNWCYIDFVARYKRMQGFNVMFPQGWDCHGLPTEVKVEEIHGITKNQVPRAEFRELCEELTIGNIEKMRQTMRMLGFSVDWSNEFITMKPEYFVKTQRSFVQMQKQGRIYQADHPVNWCPRCETAIAFAEVEYEARDTKLNYLNFDKVRIATTRPELLAACVAVAINPDDERYKENIGENVKVPLFDHEVPVIADKEVDPEFGTGVVMICTFGDKQDVRWWIEHNLPLRKAIDRNGFMTGIAGKYEGMKSSECKEAIVRDLKDQGYLYDQDSLDQNVGMCWRCNTPIEILSERQWFVKIENDKILETANEINWIPDYMKIRLENWTNTMEWDWCISRQRIFATPIPVWYCKQCGKSLIAEEEWLPLDPTQTKPPIPCECGSIDFEAEEDVLDTWMDSSLTALHVTGWLTDHEMRSPAQLRPQGHDIIRTWAFYSILRAKALQDSKPWESIMINGMVLGEDGHKMSKSRGNIISPEEVVDQYSSDAFRQWAAIGGSTGSDVMFRWKDVVSGSRYFNKMWSIFRFSMSHLEEVLPDIPEVAISSLGTVDRWLLSKLNRLIISVTENMDNYQFDEAYKSIRGFAWETLADNYIELVKARLYGEEETSKKAARYTLYTTLETLTRMLAPFAPFFAEEVYSHISTDSVHQTNWPSAHREMIDETYEKQGEIIKDLASSIRRYKSDSGMALNAPLKKIEIYSVMDDVTDLEGATNSAVEVIEGIPEFEHVPVDVKPNMGIIGPKFRKQAGSIIATLKKMDASRVAQMKESGSIDIEVDGEKISLEPESVEIIKEVTSAGRTVDVLEVSDVMAVILR</sequence>
<dbReference type="SUPFAM" id="SSF52374">
    <property type="entry name" value="Nucleotidylyl transferase"/>
    <property type="match status" value="1"/>
</dbReference>
<evidence type="ECO:0000256" key="3">
    <source>
        <dbReference type="ARBA" id="ARBA00022598"/>
    </source>
</evidence>
<dbReference type="Proteomes" id="UP000186879">
    <property type="component" value="Chromosome"/>
</dbReference>
<dbReference type="InterPro" id="IPR014729">
    <property type="entry name" value="Rossmann-like_a/b/a_fold"/>
</dbReference>
<evidence type="ECO:0000313" key="14">
    <source>
        <dbReference type="EMBL" id="APH38319.1"/>
    </source>
</evidence>
<dbReference type="InterPro" id="IPR002303">
    <property type="entry name" value="Valyl-tRNA_ligase"/>
</dbReference>
<keyword evidence="5 11" id="KW-0067">ATP-binding</keyword>
<evidence type="ECO:0000256" key="7">
    <source>
        <dbReference type="ARBA" id="ARBA00023146"/>
    </source>
</evidence>
<evidence type="ECO:0000256" key="2">
    <source>
        <dbReference type="ARBA" id="ARBA00022490"/>
    </source>
</evidence>
<dbReference type="GO" id="GO:0006438">
    <property type="term" value="P:valyl-tRNA aminoacylation"/>
    <property type="evidence" value="ECO:0007669"/>
    <property type="project" value="UniProtKB-UniRule"/>
</dbReference>
<evidence type="ECO:0000259" key="13">
    <source>
        <dbReference type="Pfam" id="PF08264"/>
    </source>
</evidence>
<dbReference type="PANTHER" id="PTHR11946">
    <property type="entry name" value="VALYL-TRNA SYNTHETASES"/>
    <property type="match status" value="1"/>
</dbReference>
<keyword evidence="7 11" id="KW-0030">Aminoacyl-tRNA synthetase</keyword>
<keyword evidence="17" id="KW-1185">Reference proteome</keyword>
<feature type="short sequence motif" description="'KMSKS' region" evidence="11">
    <location>
        <begin position="518"/>
        <end position="522"/>
    </location>
</feature>
<feature type="binding site" evidence="11">
    <location>
        <position position="521"/>
    </location>
    <ligand>
        <name>ATP</name>
        <dbReference type="ChEBI" id="CHEBI:30616"/>
    </ligand>
</feature>
<keyword evidence="2 11" id="KW-0963">Cytoplasm</keyword>
<dbReference type="NCBIfam" id="NF009687">
    <property type="entry name" value="PRK13208.1"/>
    <property type="match status" value="1"/>
</dbReference>
<keyword evidence="3 11" id="KW-0436">Ligase</keyword>
<dbReference type="CDD" id="cd00817">
    <property type="entry name" value="ValRS_core"/>
    <property type="match status" value="1"/>
</dbReference>
<keyword evidence="4 11" id="KW-0547">Nucleotide-binding</keyword>
<dbReference type="InterPro" id="IPR022874">
    <property type="entry name" value="Valine-tRNA_ligase_type_2"/>
</dbReference>
<dbReference type="RefSeq" id="WP_072560607.1">
    <property type="nucleotide sequence ID" value="NZ_CP017921.1"/>
</dbReference>
<dbReference type="Proteomes" id="UP000198669">
    <property type="component" value="Unassembled WGS sequence"/>
</dbReference>
<dbReference type="GO" id="GO:0005829">
    <property type="term" value="C:cytosol"/>
    <property type="evidence" value="ECO:0007669"/>
    <property type="project" value="TreeGrafter"/>
</dbReference>
<dbReference type="Proteomes" id="UP000267921">
    <property type="component" value="Unassembled WGS sequence"/>
</dbReference>
<dbReference type="PRINTS" id="PR00986">
    <property type="entry name" value="TRNASYNTHVAL"/>
</dbReference>
<accession>A0A1L3Q0D2</accession>
<dbReference type="SUPFAM" id="SSF47323">
    <property type="entry name" value="Anticodon-binding domain of a subclass of class I aminoacyl-tRNA synthetases"/>
    <property type="match status" value="1"/>
</dbReference>
<comment type="function">
    <text evidence="9 11">Catalyzes the attachment of valine to tRNA(Val). As ValRS can inadvertently accommodate and process structurally similar amino acids such as threonine, to avoid such errors, it has a 'posttransfer' editing activity that hydrolyzes mischarged Thr-tRNA(Val) in a tRNA-dependent manner.</text>
</comment>
<feature type="domain" description="Aminoacyl-tRNA synthetase class Ia" evidence="12">
    <location>
        <begin position="16"/>
        <end position="556"/>
    </location>
</feature>
<dbReference type="PANTHER" id="PTHR11946:SF93">
    <property type="entry name" value="VALINE--TRNA LIGASE, CHLOROPLASTIC_MITOCHONDRIAL 2"/>
    <property type="match status" value="1"/>
</dbReference>
<feature type="short sequence motif" description="'HIGH' region" evidence="11">
    <location>
        <begin position="44"/>
        <end position="54"/>
    </location>
</feature>
<evidence type="ECO:0000313" key="18">
    <source>
        <dbReference type="Proteomes" id="UP000198669"/>
    </source>
</evidence>